<gene>
    <name evidence="6" type="ORF">Mia14_0053</name>
</gene>
<evidence type="ECO:0000313" key="7">
    <source>
        <dbReference type="Proteomes" id="UP000197679"/>
    </source>
</evidence>
<dbReference type="KEGG" id="marh:Mia14_0053"/>
<dbReference type="GO" id="GO:0003723">
    <property type="term" value="F:RNA binding"/>
    <property type="evidence" value="ECO:0007669"/>
    <property type="project" value="UniProtKB-KW"/>
</dbReference>
<dbReference type="GO" id="GO:1990904">
    <property type="term" value="C:ribonucleoprotein complex"/>
    <property type="evidence" value="ECO:0007669"/>
    <property type="project" value="UniProtKB-KW"/>
</dbReference>
<accession>A0A218NLQ7</accession>
<dbReference type="SUPFAM" id="SSF57829">
    <property type="entry name" value="Zn-binding ribosomal proteins"/>
    <property type="match status" value="1"/>
</dbReference>
<keyword evidence="3 6" id="KW-0689">Ribosomal protein</keyword>
<dbReference type="GeneID" id="77386053"/>
<dbReference type="Pfam" id="PF01780">
    <property type="entry name" value="Ribosomal_L37ae"/>
    <property type="match status" value="1"/>
</dbReference>
<dbReference type="AlphaFoldDB" id="A0A218NLQ7"/>
<dbReference type="InterPro" id="IPR002674">
    <property type="entry name" value="Ribosomal_eL43"/>
</dbReference>
<dbReference type="InterPro" id="IPR011331">
    <property type="entry name" value="Ribosomal_eL37/eL43"/>
</dbReference>
<dbReference type="PANTHER" id="PTHR48129:SF1">
    <property type="entry name" value="LARGE RIBOSOMAL SUBUNIT PROTEIN EL43"/>
    <property type="match status" value="1"/>
</dbReference>
<evidence type="ECO:0000256" key="5">
    <source>
        <dbReference type="ARBA" id="ARBA00035383"/>
    </source>
</evidence>
<sequence length="91" mass="9989">MSSGNIRYGATIRKRKRAVTQQKIALYKCESCGKNSVERISTAIWRCRHCGKIYAGGAYTFTTAMGAISKHSLDSVGKSQRTAVQDSSKQV</sequence>
<dbReference type="InterPro" id="IPR011332">
    <property type="entry name" value="Ribosomal_zn-bd"/>
</dbReference>
<name>A0A218NLQ7_9ARCH</name>
<protein>
    <recommendedName>
        <fullName evidence="5">50S ribosomal protein L37Ae</fullName>
    </recommendedName>
</protein>
<comment type="similarity">
    <text evidence="1">Belongs to the eukaryotic ribosomal protein eL43 family.</text>
</comment>
<dbReference type="GO" id="GO:0003735">
    <property type="term" value="F:structural constituent of ribosome"/>
    <property type="evidence" value="ECO:0007669"/>
    <property type="project" value="InterPro"/>
</dbReference>
<dbReference type="Proteomes" id="UP000197679">
    <property type="component" value="Chromosome"/>
</dbReference>
<dbReference type="GO" id="GO:0005840">
    <property type="term" value="C:ribosome"/>
    <property type="evidence" value="ECO:0007669"/>
    <property type="project" value="UniProtKB-KW"/>
</dbReference>
<keyword evidence="2" id="KW-0694">RNA-binding</keyword>
<evidence type="ECO:0000256" key="2">
    <source>
        <dbReference type="ARBA" id="ARBA00022884"/>
    </source>
</evidence>
<dbReference type="OrthoDB" id="372011at2157"/>
<reference evidence="6 7" key="1">
    <citation type="journal article" date="2017" name="Nat. Commun.">
        <title>'ARMAN' archaea depend on association with euryarchaeal host in culture and in situ.</title>
        <authorList>
            <person name="Golyshina O."/>
            <person name="Toshchakov S."/>
            <person name="Makarova K."/>
            <person name="Gavrilov S."/>
            <person name="Korzhenkov A."/>
            <person name="La Cono V."/>
            <person name="Arcadi E."/>
            <person name="Nechitaylo T."/>
            <person name="Ferrer M."/>
            <person name="Kublanov I."/>
            <person name="Wolf Y."/>
            <person name="Yakimov M."/>
            <person name="Golyshin P."/>
            <person name="Slesarev A."/>
            <person name="Kozyavkin S."/>
        </authorList>
    </citation>
    <scope>NUCLEOTIDE SEQUENCE [LARGE SCALE GENOMIC DNA]</scope>
    <source>
        <strain evidence="6 7">Mia14</strain>
    </source>
</reference>
<evidence type="ECO:0000256" key="3">
    <source>
        <dbReference type="ARBA" id="ARBA00022980"/>
    </source>
</evidence>
<keyword evidence="7" id="KW-1185">Reference proteome</keyword>
<dbReference type="GO" id="GO:0006412">
    <property type="term" value="P:translation"/>
    <property type="evidence" value="ECO:0007669"/>
    <property type="project" value="InterPro"/>
</dbReference>
<evidence type="ECO:0000313" key="6">
    <source>
        <dbReference type="EMBL" id="ASI13396.1"/>
    </source>
</evidence>
<keyword evidence="4" id="KW-0687">Ribonucleoprotein</keyword>
<dbReference type="InterPro" id="IPR050522">
    <property type="entry name" value="Ribosomal_protein_eL43"/>
</dbReference>
<dbReference type="PANTHER" id="PTHR48129">
    <property type="entry name" value="60S RIBOSOMAL PROTEIN L37A"/>
    <property type="match status" value="1"/>
</dbReference>
<dbReference type="RefSeq" id="WP_088819567.1">
    <property type="nucleotide sequence ID" value="NZ_CP019964.1"/>
</dbReference>
<organism evidence="6 7">
    <name type="scientific">Candidatus Mancarchaeum acidiphilum</name>
    <dbReference type="NCBI Taxonomy" id="1920749"/>
    <lineage>
        <taxon>Archaea</taxon>
        <taxon>Candidatus Micrarchaeota</taxon>
        <taxon>Candidatus Mancarchaeum</taxon>
    </lineage>
</organism>
<evidence type="ECO:0000256" key="4">
    <source>
        <dbReference type="ARBA" id="ARBA00023274"/>
    </source>
</evidence>
<proteinExistence type="inferred from homology"/>
<dbReference type="Gene3D" id="2.20.25.30">
    <property type="match status" value="1"/>
</dbReference>
<dbReference type="EMBL" id="CP019964">
    <property type="protein sequence ID" value="ASI13396.1"/>
    <property type="molecule type" value="Genomic_DNA"/>
</dbReference>
<evidence type="ECO:0000256" key="1">
    <source>
        <dbReference type="ARBA" id="ARBA00008672"/>
    </source>
</evidence>